<evidence type="ECO:0000313" key="1">
    <source>
        <dbReference type="EMBL" id="QJA59333.1"/>
    </source>
</evidence>
<gene>
    <name evidence="2" type="ORF">MM415A01715_0007</name>
    <name evidence="1" type="ORF">MM415B01308_0011</name>
</gene>
<dbReference type="AlphaFoldDB" id="A0A6M3K352"/>
<organism evidence="2">
    <name type="scientific">viral metagenome</name>
    <dbReference type="NCBI Taxonomy" id="1070528"/>
    <lineage>
        <taxon>unclassified sequences</taxon>
        <taxon>metagenomes</taxon>
        <taxon>organismal metagenomes</taxon>
    </lineage>
</organism>
<evidence type="ECO:0000313" key="2">
    <source>
        <dbReference type="EMBL" id="QJA75752.1"/>
    </source>
</evidence>
<proteinExistence type="predicted"/>
<reference evidence="2" key="1">
    <citation type="submission" date="2020-03" db="EMBL/GenBank/DDBJ databases">
        <title>The deep terrestrial virosphere.</title>
        <authorList>
            <person name="Holmfeldt K."/>
            <person name="Nilsson E."/>
            <person name="Simone D."/>
            <person name="Lopez-Fernandez M."/>
            <person name="Wu X."/>
            <person name="de Brujin I."/>
            <person name="Lundin D."/>
            <person name="Andersson A."/>
            <person name="Bertilsson S."/>
            <person name="Dopson M."/>
        </authorList>
    </citation>
    <scope>NUCLEOTIDE SEQUENCE</scope>
    <source>
        <strain evidence="2">MM415A01715</strain>
        <strain evidence="1">MM415B01308</strain>
    </source>
</reference>
<protein>
    <submittedName>
        <fullName evidence="2">Uncharacterized protein</fullName>
    </submittedName>
</protein>
<name>A0A6M3K352_9ZZZZ</name>
<sequence length="118" mass="12146">MATDTGYQVIVGSSISADNRAGILKSVLEVVPPKTRTVTFATTYAAGTTSVNQATLTIGTTATLGIRLIMDSAVVGTAYVASLLRALLQALAPYGVVLTNAASYTAGDRTYNVTITIT</sequence>
<accession>A0A6M3K352</accession>
<dbReference type="EMBL" id="MT142183">
    <property type="protein sequence ID" value="QJA75752.1"/>
    <property type="molecule type" value="Genomic_DNA"/>
</dbReference>
<dbReference type="EMBL" id="MT141365">
    <property type="protein sequence ID" value="QJA59333.1"/>
    <property type="molecule type" value="Genomic_DNA"/>
</dbReference>